<evidence type="ECO:0000313" key="2">
    <source>
        <dbReference type="EMBL" id="OMJ20105.1"/>
    </source>
</evidence>
<dbReference type="OrthoDB" id="10462108at2759"/>
<name>A0A1R1XZS0_9FUNG</name>
<reference evidence="2 3" key="1">
    <citation type="submission" date="2017-01" db="EMBL/GenBank/DDBJ databases">
        <authorList>
            <person name="Mah S.A."/>
            <person name="Swanson W.J."/>
            <person name="Moy G.W."/>
            <person name="Vacquier V.D."/>
        </authorList>
    </citation>
    <scope>NUCLEOTIDE SEQUENCE [LARGE SCALE GENOMIC DNA]</scope>
    <source>
        <strain evidence="2 3">GSMNP</strain>
    </source>
</reference>
<dbReference type="AlphaFoldDB" id="A0A1R1XZS0"/>
<sequence length="760" mass="86469">MHSYYTELCLNSIGEAGKYGNLGDNNEGFGNIGNDNEGNCNIGNKNKGNYNIGSYNIGDGNIGNGNKGNWNCDNNNEGDYIVEKCLGDDRKSIFYGADNEQQYAMKIIQYITDYWKDLNIGFIGERLSESVTKSLACSRLHLYNGGVHNLEIGIPIASINPRIVFDVSQHVNAPDTLAMLLYGMVINNVTNLSLRKDNFRSDNDKDEYYKKINSLVETDNIYNNNLIYYQTLLNLPEYTRFVGKEFQVLGIDRYNIGYDDGYTRIIDKGFRKKILKNNSKTNEIRKRLDSDNSEKSNEGFPKVEFYFSKTINETKEDFGIDFEYVIDFVFVNKILKVPENMLKAMETIPSIKDKLSIMKKYEARYKGESILSRHPRIMGIFSEDTVSDANTSTRQKNMKRGIKNSQIVSSGHNRFDSYPENSKQGNDQNTLTEKSKAPPYRKPIRLAKDRTGKPEGKSNSNQNQKINEKKIQLKNDIKKYTTSERQVHKIYSSKKEFSGNCSSIEKRQVSGIGEADIHNGRISLEQFVLSKFSKDLGYSIDDYIEPLIVNFTSLYDRSEKKIHREEVTGSILTNSGIIYVTKKDPRDRYCFSDIDKCYEIAKNNKNSNTVNPANTINEICGSMANPIARFGNSKLDQSNMKDISDLGEKVGNIKLSKYQVYNEDSCLFAKYGIIDEPPIKPSNRQRLAKRNPLALLSKEKFSIQIGDKIDMESVGGKSDTKTTSQEIIQSDSKPQIIPNQYLSQEIEKIQSKKIVENIAF</sequence>
<organism evidence="2 3">
    <name type="scientific">Smittium culicis</name>
    <dbReference type="NCBI Taxonomy" id="133412"/>
    <lineage>
        <taxon>Eukaryota</taxon>
        <taxon>Fungi</taxon>
        <taxon>Fungi incertae sedis</taxon>
        <taxon>Zoopagomycota</taxon>
        <taxon>Kickxellomycotina</taxon>
        <taxon>Harpellomycetes</taxon>
        <taxon>Harpellales</taxon>
        <taxon>Legeriomycetaceae</taxon>
        <taxon>Smittium</taxon>
    </lineage>
</organism>
<gene>
    <name evidence="2" type="ORF">AYI70_g4322</name>
</gene>
<protein>
    <submittedName>
        <fullName evidence="2">Putative PPE family protein PPE42</fullName>
    </submittedName>
</protein>
<feature type="compositionally biased region" description="Basic and acidic residues" evidence="1">
    <location>
        <begin position="446"/>
        <end position="456"/>
    </location>
</feature>
<evidence type="ECO:0000313" key="3">
    <source>
        <dbReference type="Proteomes" id="UP000187283"/>
    </source>
</evidence>
<dbReference type="Proteomes" id="UP000187283">
    <property type="component" value="Unassembled WGS sequence"/>
</dbReference>
<evidence type="ECO:0000256" key="1">
    <source>
        <dbReference type="SAM" id="MobiDB-lite"/>
    </source>
</evidence>
<accession>A0A1R1XZS0</accession>
<comment type="caution">
    <text evidence="2">The sequence shown here is derived from an EMBL/GenBank/DDBJ whole genome shotgun (WGS) entry which is preliminary data.</text>
</comment>
<proteinExistence type="predicted"/>
<dbReference type="EMBL" id="LSSN01001323">
    <property type="protein sequence ID" value="OMJ20105.1"/>
    <property type="molecule type" value="Genomic_DNA"/>
</dbReference>
<feature type="compositionally biased region" description="Polar residues" evidence="1">
    <location>
        <begin position="419"/>
        <end position="432"/>
    </location>
</feature>
<feature type="region of interest" description="Disordered" evidence="1">
    <location>
        <begin position="387"/>
        <end position="469"/>
    </location>
</feature>
<feature type="compositionally biased region" description="Polar residues" evidence="1">
    <location>
        <begin position="403"/>
        <end position="412"/>
    </location>
</feature>
<keyword evidence="3" id="KW-1185">Reference proteome</keyword>